<dbReference type="InterPro" id="IPR003812">
    <property type="entry name" value="Fido"/>
</dbReference>
<accession>A0ABY8IN66</accession>
<dbReference type="Pfam" id="PF02661">
    <property type="entry name" value="Fic"/>
    <property type="match status" value="1"/>
</dbReference>
<dbReference type="SUPFAM" id="SSF140931">
    <property type="entry name" value="Fic-like"/>
    <property type="match status" value="1"/>
</dbReference>
<dbReference type="Gene3D" id="1.10.3290.10">
    <property type="entry name" value="Fido-like domain"/>
    <property type="match status" value="1"/>
</dbReference>
<reference evidence="2" key="2">
    <citation type="journal article" date="2023" name="MicrobiologyOpen">
        <title>Genomics of the tumorigenes clade of the family Rhizobiaceae and description of Rhizobium rhododendri sp. nov.</title>
        <authorList>
            <person name="Kuzmanovic N."/>
            <person name="diCenzo G.C."/>
            <person name="Bunk B."/>
            <person name="Sproeer C."/>
            <person name="Fruehling A."/>
            <person name="Neumann-Schaal M."/>
            <person name="Overmann J."/>
            <person name="Smalla K."/>
        </authorList>
    </citation>
    <scope>NUCLEOTIDE SEQUENCE</scope>
    <source>
        <strain evidence="2">Rho-6.2</strain>
    </source>
</reference>
<proteinExistence type="predicted"/>
<evidence type="ECO:0000259" key="1">
    <source>
        <dbReference type="PROSITE" id="PS51459"/>
    </source>
</evidence>
<feature type="domain" description="Fido" evidence="1">
    <location>
        <begin position="170"/>
        <end position="339"/>
    </location>
</feature>
<sequence length="450" mass="50556">MTTEGMAMGYRRSLEWTGRISRSGESRKFRCGNNIGKTIADIAFYSYDKHHLFIGKESGKMASLASMEPLLPDSNRELEDLAIELTSAASRFAARLHPVLRASVGDLVRSMNCYYSNLIEGHNTLPIDIDRAMAGEYAAETEKRNLQLEARAHIEVQQLIDHGDMPFPVLSVAGICWLHGEFCRRLPDELLIVANPDTGEEIRMVPGELRTRHVRVGDHIAPEPAMIAPLLHRFVEAYSMNMLSKLQKIIGVGASHHRLAWIHPFFDGNGRVTRLFSHALLRDLGIGSELWSVSRGLARNVDDYKRLLARADQPRRGDLDGRGNLTQAGLTDFTTFFLSCCVDQVTFMEGLLQPEELLNRIEVWCAEEVQIQRLPKGSWPLLREAVLAGEFSRSQAQALTGYQERQARTVLTGLLERGMLVSDSPKGKVRLGFPLDVIERWLPSLYPAVR</sequence>
<dbReference type="PANTHER" id="PTHR13504:SF38">
    <property type="entry name" value="FIDO DOMAIN-CONTAINING PROTEIN"/>
    <property type="match status" value="1"/>
</dbReference>
<organism evidence="2 3">
    <name type="scientific">Rhizobium rhododendri</name>
    <dbReference type="NCBI Taxonomy" id="2506430"/>
    <lineage>
        <taxon>Bacteria</taxon>
        <taxon>Pseudomonadati</taxon>
        <taxon>Pseudomonadota</taxon>
        <taxon>Alphaproteobacteria</taxon>
        <taxon>Hyphomicrobiales</taxon>
        <taxon>Rhizobiaceae</taxon>
        <taxon>Rhizobium/Agrobacterium group</taxon>
        <taxon>Rhizobium</taxon>
    </lineage>
</organism>
<dbReference type="PANTHER" id="PTHR13504">
    <property type="entry name" value="FIDO DOMAIN-CONTAINING PROTEIN DDB_G0283145"/>
    <property type="match status" value="1"/>
</dbReference>
<reference evidence="2" key="1">
    <citation type="journal article" date="2019" name="Phytopathology">
        <title>A Novel Group of Rhizobium tumorigenes-Like Agrobacteria Associated with Crown Gall Disease of Rhododendron and Blueberry.</title>
        <authorList>
            <person name="Kuzmanovic N."/>
            <person name="Behrens P."/>
            <person name="Idczak E."/>
            <person name="Wagner S."/>
            <person name="Gotz M."/>
            <person name="Sproer C."/>
            <person name="Bunk B."/>
            <person name="Overmann J."/>
            <person name="Smalla K."/>
        </authorList>
    </citation>
    <scope>NUCLEOTIDE SEQUENCE</scope>
    <source>
        <strain evidence="2">Rho-6.2</strain>
    </source>
</reference>
<keyword evidence="3" id="KW-1185">Reference proteome</keyword>
<name>A0ABY8IN66_9HYPH</name>
<dbReference type="Proteomes" id="UP000318939">
    <property type="component" value="Chromosome"/>
</dbReference>
<evidence type="ECO:0000313" key="2">
    <source>
        <dbReference type="EMBL" id="WFS24776.1"/>
    </source>
</evidence>
<dbReference type="RefSeq" id="WP_224128094.1">
    <property type="nucleotide sequence ID" value="NZ_CP117267.1"/>
</dbReference>
<evidence type="ECO:0000313" key="3">
    <source>
        <dbReference type="Proteomes" id="UP000318939"/>
    </source>
</evidence>
<protein>
    <submittedName>
        <fullName evidence="2">Fic family protein</fullName>
    </submittedName>
</protein>
<dbReference type="InterPro" id="IPR036597">
    <property type="entry name" value="Fido-like_dom_sf"/>
</dbReference>
<dbReference type="EMBL" id="CP117267">
    <property type="protein sequence ID" value="WFS24776.1"/>
    <property type="molecule type" value="Genomic_DNA"/>
</dbReference>
<dbReference type="InterPro" id="IPR040198">
    <property type="entry name" value="Fido_containing"/>
</dbReference>
<gene>
    <name evidence="2" type="ORF">PR018_02520</name>
</gene>
<dbReference type="PROSITE" id="PS51459">
    <property type="entry name" value="FIDO"/>
    <property type="match status" value="1"/>
</dbReference>